<evidence type="ECO:0000256" key="2">
    <source>
        <dbReference type="SAM" id="MobiDB-lite"/>
    </source>
</evidence>
<dbReference type="AlphaFoldDB" id="A0A2H6KDQ6"/>
<reference evidence="3 4" key="1">
    <citation type="journal article" date="2017" name="BMC Genomics">
        <title>Whole-genome assembly of Babesia ovata and comparative genomics between closely related pathogens.</title>
        <authorList>
            <person name="Yamagishi J."/>
            <person name="Asada M."/>
            <person name="Hakimi H."/>
            <person name="Tanaka T.Q."/>
            <person name="Sugimoto C."/>
            <person name="Kawazu S."/>
        </authorList>
    </citation>
    <scope>NUCLEOTIDE SEQUENCE [LARGE SCALE GENOMIC DNA]</scope>
    <source>
        <strain evidence="3 4">Miyake</strain>
    </source>
</reference>
<evidence type="ECO:0000313" key="3">
    <source>
        <dbReference type="EMBL" id="GBE61121.1"/>
    </source>
</evidence>
<name>A0A2H6KDQ6_9APIC</name>
<gene>
    <name evidence="3" type="ORF">BOVATA_026140</name>
</gene>
<feature type="coiled-coil region" evidence="1">
    <location>
        <begin position="957"/>
        <end position="988"/>
    </location>
</feature>
<evidence type="ECO:0000313" key="4">
    <source>
        <dbReference type="Proteomes" id="UP000236319"/>
    </source>
</evidence>
<accession>A0A2H6KDQ6</accession>
<sequence length="1031" mass="112740">MDGDLKRDLKSVKDKIKDGIKEVIRKLGVETLDQKVKTDLGNLKRKIEGLRDEVTGSEIGNSKIVSKQLEELKRHKGTLDNTTSSSGSIHKAMSELDQKFQAVIQQPLSRAVTAVDSAIGELGGKFSLSVDKQNVQGIFGYIKEKVGEIKGTPGQNGRGGKGVDGIVARFKAYVTGVGENMKKETGTDGTVHSWLDKILTHNGVVVYRLGKYFGENKGGQLNTYYTKPAQLHAPIRDQTKAKLKEAGVYDEAKGQHEIKNNGPLTDRLASLKEFLEKYASVLDGKINVDNNTFVTDLVSKIEGAVKNGNHHSDYKQENLTSTVEATLAALTADARRTAGEINSLLLNVDRSGQPTDGSVAKFLDKTKEITDDLDSKLTQATSPPKPDPAGTSTESPAQAVDSRLKEVRDMVNTKIEGTFTTEVTKDLAAAVSELPTAVDNFNQQAQEQIRAAATTAIEKAAGQISEKGQEIKLDENGLMSTFETAHGKIRKDLDSELKKQVDKHIGQDDNTGGQADKVSITKDQFGSYYKHVVQPVNGTLTGKYSEGKLPEAIGKIESEGLEALEDKIGIKASGKAEITDATFTGPFKAIEDGLGDIGKMVDSEGTYFMDDTNRGITQFLDDLRSMIGNGTTSMFFTNTLEKIRPAIEKLHNKQFTSGPKEIDQAVTAIKGQLKELKEKLKNKLKPGDDVINALTILQRHGLSSTTWQNGKHFWPTNGNNGVTVDGLGKIEEDLKAQNDQLAKQNSKIGEAIWEIKKALACLGFKIQGLYTTDDVIDQLVWLGKLIGKGTDKAKNNLQGIYVKIKQLQEGEFTQKPQAIEQANEEIKAELTTLQNELQGSQGNDVIKTLEDLQSTGLGGGDWKKDDNEKGLAKINSELQGQQNTLGQQPGEIQTGVSQITTEFQRLQKQLTEEVTEKLKKLRESGLGSGQTWDIDDNSAKGLTKITADIATIKTKDVEDLKDKLKELCTAIRTEANELSRDLKRLKGDGLTEMKKIYSDLYDLYFGPLNDVIQSLKAFDKYAVLAASLICF</sequence>
<evidence type="ECO:0000256" key="1">
    <source>
        <dbReference type="SAM" id="Coils"/>
    </source>
</evidence>
<proteinExistence type="predicted"/>
<dbReference type="InterPro" id="IPR050163">
    <property type="entry name" value="Apolipoprotein_A1/A4/E"/>
</dbReference>
<keyword evidence="1" id="KW-0175">Coiled coil</keyword>
<dbReference type="PANTHER" id="PTHR18976:SF34">
    <property type="entry name" value="LIPID-BINDING PROTEIN"/>
    <property type="match status" value="1"/>
</dbReference>
<feature type="region of interest" description="Disordered" evidence="2">
    <location>
        <begin position="372"/>
        <end position="401"/>
    </location>
</feature>
<protein>
    <submittedName>
        <fullName evidence="3">Extracellular matrix-binding ebh, putative</fullName>
    </submittedName>
</protein>
<dbReference type="EMBL" id="BDSA01000002">
    <property type="protein sequence ID" value="GBE61121.1"/>
    <property type="molecule type" value="Genomic_DNA"/>
</dbReference>
<comment type="caution">
    <text evidence="3">The sequence shown here is derived from an EMBL/GenBank/DDBJ whole genome shotgun (WGS) entry which is preliminary data.</text>
</comment>
<dbReference type="Proteomes" id="UP000236319">
    <property type="component" value="Unassembled WGS sequence"/>
</dbReference>
<dbReference type="PANTHER" id="PTHR18976">
    <property type="entry name" value="APOLIPOPROTEIN"/>
    <property type="match status" value="1"/>
</dbReference>
<dbReference type="RefSeq" id="XP_028867364.1">
    <property type="nucleotide sequence ID" value="XM_029011531.1"/>
</dbReference>
<keyword evidence="4" id="KW-1185">Reference proteome</keyword>
<dbReference type="VEuPathDB" id="PiroplasmaDB:BOVATA_026140"/>
<dbReference type="GeneID" id="39874891"/>
<organism evidence="3 4">
    <name type="scientific">Babesia ovata</name>
    <dbReference type="NCBI Taxonomy" id="189622"/>
    <lineage>
        <taxon>Eukaryota</taxon>
        <taxon>Sar</taxon>
        <taxon>Alveolata</taxon>
        <taxon>Apicomplexa</taxon>
        <taxon>Aconoidasida</taxon>
        <taxon>Piroplasmida</taxon>
        <taxon>Babesiidae</taxon>
        <taxon>Babesia</taxon>
    </lineage>
</organism>